<dbReference type="EMBL" id="CACVAV010000320">
    <property type="protein sequence ID" value="CAA6820942.1"/>
    <property type="molecule type" value="Genomic_DNA"/>
</dbReference>
<sequence length="228" mass="25602">MMIFALLAVVFISLMFAPQMWVRYVMRKHSHTIEGMPGTGGELATHLIERFKLDGIGVEETEENQDHFDPNDQMVRLSPSNFHGRSLKAVAVATHEIGHAIQFHRKEDVFLLRSKYLPRAEQIRRIGGYALWLSPVLALMMKSPVALILPIVISVVLQIVAAMTYLIVLPEEWDASFGKAMPILEEGYVPDEYLPQAESVLKAAALTYFAAALSSVLNLGYLLLLLRR</sequence>
<evidence type="ECO:0000256" key="1">
    <source>
        <dbReference type="SAM" id="Phobius"/>
    </source>
</evidence>
<dbReference type="AlphaFoldDB" id="A0A6S6TJ62"/>
<feature type="transmembrane region" description="Helical" evidence="1">
    <location>
        <begin position="205"/>
        <end position="226"/>
    </location>
</feature>
<feature type="transmembrane region" description="Helical" evidence="1">
    <location>
        <begin position="145"/>
        <end position="168"/>
    </location>
</feature>
<keyword evidence="1" id="KW-0472">Membrane</keyword>
<reference evidence="2" key="1">
    <citation type="submission" date="2020-01" db="EMBL/GenBank/DDBJ databases">
        <authorList>
            <person name="Meier V. D."/>
            <person name="Meier V D."/>
        </authorList>
    </citation>
    <scope>NUCLEOTIDE SEQUENCE</scope>
    <source>
        <strain evidence="2">HLG_WM_MAG_08</strain>
    </source>
</reference>
<dbReference type="PANTHER" id="PTHR36434">
    <property type="entry name" value="MEMBRANE PROTEASE YUGP-RELATED"/>
    <property type="match status" value="1"/>
</dbReference>
<evidence type="ECO:0000313" key="2">
    <source>
        <dbReference type="EMBL" id="CAA6820942.1"/>
    </source>
</evidence>
<keyword evidence="1" id="KW-1133">Transmembrane helix</keyword>
<protein>
    <submittedName>
        <fullName evidence="2">Probable metal-dependent peptidase</fullName>
    </submittedName>
</protein>
<dbReference type="Pfam" id="PF04298">
    <property type="entry name" value="Zn_peptidase_2"/>
    <property type="match status" value="1"/>
</dbReference>
<dbReference type="PANTHER" id="PTHR36434:SF1">
    <property type="entry name" value="MEMBRANE PROTEASE YUGP-RELATED"/>
    <property type="match status" value="1"/>
</dbReference>
<accession>A0A6S6TJ62</accession>
<dbReference type="InterPro" id="IPR007395">
    <property type="entry name" value="Zn_peptidase_2"/>
</dbReference>
<keyword evidence="1" id="KW-0812">Transmembrane</keyword>
<name>A0A6S6TJ62_9GAMM</name>
<gene>
    <name evidence="2" type="ORF">HELGO_WM22011</name>
</gene>
<feature type="transmembrane region" description="Helical" evidence="1">
    <location>
        <begin position="6"/>
        <end position="26"/>
    </location>
</feature>
<organism evidence="2">
    <name type="scientific">uncultured Thiotrichaceae bacterium</name>
    <dbReference type="NCBI Taxonomy" id="298394"/>
    <lineage>
        <taxon>Bacteria</taxon>
        <taxon>Pseudomonadati</taxon>
        <taxon>Pseudomonadota</taxon>
        <taxon>Gammaproteobacteria</taxon>
        <taxon>Thiotrichales</taxon>
        <taxon>Thiotrichaceae</taxon>
        <taxon>environmental samples</taxon>
    </lineage>
</organism>
<proteinExistence type="predicted"/>